<dbReference type="InterPro" id="IPR059024">
    <property type="entry name" value="SYNRG_C"/>
</dbReference>
<dbReference type="PANTHER" id="PTHR35701">
    <property type="entry name" value="OS11G0148400 PROTEIN"/>
    <property type="match status" value="1"/>
</dbReference>
<sequence length="875" mass="96001">MPDEEEDDDTFGDFEFVPSSSAAAVAFPSFPFVSKQQTTSAEDDEWGDFVDSTLESHPPSNDLFASQNTPLNSSDVHFSDPFGSLRVDVPEAHLSPVKSETKQWEKPRGALPLSLFGDEEKSEEEESETDNFMFKSADVFPTKTTVENGSSSAKRVSNTSITDLIANLYGSAEQIRTETAIKSDLPTNEDDFDENGWEFKDALSEISGGNGDSSEEQKVSEVLGLAGDAFLGSGNQVEKKAASSLSSENGHADRNFWGTFVGNEGEQNAVYTFGVDVELSTNSEIPAKDIKVAKGAVGSLSAKNGDVEGDFWGAFEGNEGYKQEQNAVCTFGVDFEVSTNNKIPANGIEAQHGTEGGSFDENGVFGDESWKFDDGFSVIGAQSVNSGTEQKSLEVSSFDKVASSDSRIQKIEENGEDPPRMPVSCPSNGGLDLDKLFEVQDGFVPKPSSDGRNGMNGFNLKVDAGLDDLISNLYAPEEPISVANLEKGAADNGVELLQSSLNDDLVNGEPDWDETDWEFKDASSETKMEDKIVGSWNNMSQDAPSNFKLQKFVEFYSKLKEESHALAFYHLEGLKKVKVAAALSGEEEKVMVLNEEIQSAFAKLGEETVAFEKVHPVEHLPGHHDRQLLQTLQDPDFGVFDSEYHLSSLLSLAQKDLNAAVRLFKHASLVNHILMMASMEEQTAYVSVWSKIVVVCAQELQHGSMIWKQSLQKKVQRELLLKPQALQYFLALREIYRVAEIIKASATLYRPWILLNSGQATNILSILNDCTTIWSEAGIKEVLEGMSDSASLGYDGSIKLPQESTESICDLDADALWSSSWQGYPVCRVSLLSSGLMQDIKTVLWNEEYLFVTLANLWANMISCDPPHLPHILIH</sequence>
<feature type="region of interest" description="Disordered" evidence="1">
    <location>
        <begin position="97"/>
        <end position="131"/>
    </location>
</feature>
<dbReference type="AlphaFoldDB" id="A0AAV7FD10"/>
<evidence type="ECO:0000313" key="4">
    <source>
        <dbReference type="Proteomes" id="UP000825729"/>
    </source>
</evidence>
<feature type="compositionally biased region" description="Acidic residues" evidence="1">
    <location>
        <begin position="120"/>
        <end position="129"/>
    </location>
</feature>
<organism evidence="3 4">
    <name type="scientific">Aristolochia fimbriata</name>
    <name type="common">White veined hardy Dutchman's pipe vine</name>
    <dbReference type="NCBI Taxonomy" id="158543"/>
    <lineage>
        <taxon>Eukaryota</taxon>
        <taxon>Viridiplantae</taxon>
        <taxon>Streptophyta</taxon>
        <taxon>Embryophyta</taxon>
        <taxon>Tracheophyta</taxon>
        <taxon>Spermatophyta</taxon>
        <taxon>Magnoliopsida</taxon>
        <taxon>Magnoliidae</taxon>
        <taxon>Piperales</taxon>
        <taxon>Aristolochiaceae</taxon>
        <taxon>Aristolochia</taxon>
    </lineage>
</organism>
<accession>A0AAV7FD10</accession>
<feature type="domain" description="Synergin gamma C-terminal" evidence="2">
    <location>
        <begin position="678"/>
        <end position="869"/>
    </location>
</feature>
<reference evidence="3 4" key="1">
    <citation type="submission" date="2021-07" db="EMBL/GenBank/DDBJ databases">
        <title>The Aristolochia fimbriata genome: insights into angiosperm evolution, floral development and chemical biosynthesis.</title>
        <authorList>
            <person name="Jiao Y."/>
        </authorList>
    </citation>
    <scope>NUCLEOTIDE SEQUENCE [LARGE SCALE GENOMIC DNA]</scope>
    <source>
        <strain evidence="3">IBCAS-2021</strain>
        <tissue evidence="3">Leaf</tissue>
    </source>
</reference>
<dbReference type="EMBL" id="JAINDJ010000002">
    <property type="protein sequence ID" value="KAG9457947.1"/>
    <property type="molecule type" value="Genomic_DNA"/>
</dbReference>
<evidence type="ECO:0000259" key="2">
    <source>
        <dbReference type="Pfam" id="PF25999"/>
    </source>
</evidence>
<dbReference type="Pfam" id="PF25999">
    <property type="entry name" value="SYNRG_C"/>
    <property type="match status" value="1"/>
</dbReference>
<gene>
    <name evidence="3" type="ORF">H6P81_002455</name>
</gene>
<dbReference type="PANTHER" id="PTHR35701:SF1">
    <property type="entry name" value="OS11G0148400 PROTEIN"/>
    <property type="match status" value="1"/>
</dbReference>
<proteinExistence type="predicted"/>
<evidence type="ECO:0000313" key="3">
    <source>
        <dbReference type="EMBL" id="KAG9457947.1"/>
    </source>
</evidence>
<feature type="compositionally biased region" description="Basic and acidic residues" evidence="1">
    <location>
        <begin position="99"/>
        <end position="108"/>
    </location>
</feature>
<name>A0AAV7FD10_ARIFI</name>
<protein>
    <recommendedName>
        <fullName evidence="2">Synergin gamma C-terminal domain-containing protein</fullName>
    </recommendedName>
</protein>
<comment type="caution">
    <text evidence="3">The sequence shown here is derived from an EMBL/GenBank/DDBJ whole genome shotgun (WGS) entry which is preliminary data.</text>
</comment>
<keyword evidence="4" id="KW-1185">Reference proteome</keyword>
<evidence type="ECO:0000256" key="1">
    <source>
        <dbReference type="SAM" id="MobiDB-lite"/>
    </source>
</evidence>
<dbReference type="Proteomes" id="UP000825729">
    <property type="component" value="Unassembled WGS sequence"/>
</dbReference>